<dbReference type="SUPFAM" id="SSF50891">
    <property type="entry name" value="Cyclophilin-like"/>
    <property type="match status" value="1"/>
</dbReference>
<feature type="compositionally biased region" description="Low complexity" evidence="5">
    <location>
        <begin position="192"/>
        <end position="204"/>
    </location>
</feature>
<feature type="compositionally biased region" description="Polar residues" evidence="5">
    <location>
        <begin position="600"/>
        <end position="624"/>
    </location>
</feature>
<feature type="compositionally biased region" description="Basic and acidic residues" evidence="5">
    <location>
        <begin position="239"/>
        <end position="265"/>
    </location>
</feature>
<dbReference type="GO" id="GO:0006457">
    <property type="term" value="P:protein folding"/>
    <property type="evidence" value="ECO:0007669"/>
    <property type="project" value="InterPro"/>
</dbReference>
<dbReference type="PANTHER" id="PTHR11071">
    <property type="entry name" value="PEPTIDYL-PROLYL CIS-TRANS ISOMERASE"/>
    <property type="match status" value="1"/>
</dbReference>
<dbReference type="GeneTree" id="ENSGT00940000158548"/>
<feature type="compositionally biased region" description="Low complexity" evidence="5">
    <location>
        <begin position="466"/>
        <end position="482"/>
    </location>
</feature>
<evidence type="ECO:0000259" key="6">
    <source>
        <dbReference type="PROSITE" id="PS50072"/>
    </source>
</evidence>
<dbReference type="Gene3D" id="2.40.100.10">
    <property type="entry name" value="Cyclophilin-like"/>
    <property type="match status" value="1"/>
</dbReference>
<reference evidence="7" key="1">
    <citation type="submission" date="2025-08" db="UniProtKB">
        <authorList>
            <consortium name="Ensembl"/>
        </authorList>
    </citation>
    <scope>IDENTIFICATION</scope>
</reference>
<dbReference type="Proteomes" id="UP000261560">
    <property type="component" value="Unplaced"/>
</dbReference>
<feature type="compositionally biased region" description="Polar residues" evidence="5">
    <location>
        <begin position="665"/>
        <end position="676"/>
    </location>
</feature>
<feature type="compositionally biased region" description="Basic residues" evidence="5">
    <location>
        <begin position="218"/>
        <end position="238"/>
    </location>
</feature>
<feature type="compositionally biased region" description="Polar residues" evidence="5">
    <location>
        <begin position="1074"/>
        <end position="1097"/>
    </location>
</feature>
<dbReference type="Ensembl" id="ENSOMET00000007921.1">
    <property type="protein sequence ID" value="ENSOMEP00000025125.1"/>
    <property type="gene ID" value="ENSOMEG00000006320.1"/>
</dbReference>
<feature type="compositionally biased region" description="Polar residues" evidence="5">
    <location>
        <begin position="974"/>
        <end position="987"/>
    </location>
</feature>
<feature type="region of interest" description="Disordered" evidence="5">
    <location>
        <begin position="308"/>
        <end position="585"/>
    </location>
</feature>
<sequence>MRVKDRPQCYFDVELNRDPVGRIVFQLYSDVCPKTSKNFLCLCTGEKGSGKITGKKLCYKGSTFHRVVKNFMIQGGDFTEGTGRGGESIYGGYFKDENFNLKHDRAFLLSMANRGKDTNGSQFFITTKTAPHLDGVHVVFGLVISGFEVIKKIEGLKTDSASRPYADVRVVDCGQLITKSANDGSFIERSPRSSLNSDDSASHFSSEESESPAEEKRKRQKLKRPGKSQPPKKKKREAKKTVQGEHEEEKEAGGKREKPVVRPEEIPPVPENRFLLRRDMPSQQVKTEMLALKGSNQNTEVNVSFFKNFQRYHTPTRSKSRSASLEERGSSETPPHWKEEMKRIKCYQRPSMERWNKGDKLNDQSSSRWDDRSDSAWSHSVEHSSDRSSERSSQHQHVKKEKKKAKHKKKAKKRKHAKKKSSKSKPPEASVSENDKAMSSGRSSHSLSHSPSSQHRSPKRRRRSSRSFSHSYSRSYTLSRSTSRGRSRSYSRSRSVSRSRSRSLSRSRSRHRSRTLSKKRSLSRSPRKRKTRVPKSDGKSRETEKLPEVTPGSRLPTVPTPESVPVIPLSDSPPPSRWKPGQKPWKPSYVHIQEIKAKVSSNMASSGGQATDSLTEKAQSSGTPKSLPEDSQGALKAALGSCSRLSRSRSRSRSSSRYRSRSSSCNGSDFENSPKTSSRKVKSLDKEWEKYYSSLNRIKNLDKYISMSGGRDGHSGSDRGTGSKHSQDDGDFVEEIKETENAQNSETNHSLPAGRSEWDSDGDKVSQSESAVRTKQQEEEDLLGLKSVLAGWNSDSDSENITGRISAMSEKEEGEASSESDRDALKNISRHKVVPPSSGQSEQSSGNPAAPEKHKSKKKAKRKHKHKRRSVSKTSHHSKDKTKNSKRKKLKLKESFHWQPPLEFGEEDDEDESRREKNIPARVFLEDSNEPENVKDQHLTNLKNNPTKEDERGQQRSKETTRNSKNPEPHQSDKNSTSSYCSGTKEQQSLDDMDICTPEHIDIFEPLPSNDSTVPEPNPEATSKSSNTTSNEGSSEQSNQPITASSTTADSLQDEPTVSKPLITFKWKPIKGTTALQNVSAAPVTVKNTQESQNRNAQGVKMEIKSKSLVRPGSLFDEVRKTARLNQRPRNKESSSEESSPVAGKTRETSHARSLQKARSESRNSRSASSHRSGSRGWSRSYSRSRSRSRSSSYSSRSDSYDSYTSRSRSGSRWHRRSDSYRSSGRRSR</sequence>
<evidence type="ECO:0000313" key="8">
    <source>
        <dbReference type="Proteomes" id="UP000261560"/>
    </source>
</evidence>
<dbReference type="InterPro" id="IPR029000">
    <property type="entry name" value="Cyclophilin-like_dom_sf"/>
</dbReference>
<organism evidence="7 8">
    <name type="scientific">Oryzias melastigma</name>
    <name type="common">Marine medaka</name>
    <dbReference type="NCBI Taxonomy" id="30732"/>
    <lineage>
        <taxon>Eukaryota</taxon>
        <taxon>Metazoa</taxon>
        <taxon>Chordata</taxon>
        <taxon>Craniata</taxon>
        <taxon>Vertebrata</taxon>
        <taxon>Euteleostomi</taxon>
        <taxon>Actinopterygii</taxon>
        <taxon>Neopterygii</taxon>
        <taxon>Teleostei</taxon>
        <taxon>Neoteleostei</taxon>
        <taxon>Acanthomorphata</taxon>
        <taxon>Ovalentaria</taxon>
        <taxon>Atherinomorphae</taxon>
        <taxon>Beloniformes</taxon>
        <taxon>Adrianichthyidae</taxon>
        <taxon>Oryziinae</taxon>
        <taxon>Oryzias</taxon>
    </lineage>
</organism>
<comment type="catalytic activity">
    <reaction evidence="1">
        <text>[protein]-peptidylproline (omega=180) = [protein]-peptidylproline (omega=0)</text>
        <dbReference type="Rhea" id="RHEA:16237"/>
        <dbReference type="Rhea" id="RHEA-COMP:10747"/>
        <dbReference type="Rhea" id="RHEA-COMP:10748"/>
        <dbReference type="ChEBI" id="CHEBI:83833"/>
        <dbReference type="ChEBI" id="CHEBI:83834"/>
        <dbReference type="EC" id="5.2.1.8"/>
    </reaction>
</comment>
<evidence type="ECO:0000256" key="1">
    <source>
        <dbReference type="ARBA" id="ARBA00000971"/>
    </source>
</evidence>
<feature type="compositionally biased region" description="Low complexity" evidence="5">
    <location>
        <begin position="1165"/>
        <end position="1182"/>
    </location>
</feature>
<keyword evidence="3" id="KW-0697">Rotamase</keyword>
<keyword evidence="4" id="KW-0413">Isomerase</keyword>
<feature type="compositionally biased region" description="Basic residues" evidence="5">
    <location>
        <begin position="456"/>
        <end position="465"/>
    </location>
</feature>
<dbReference type="PANTHER" id="PTHR11071:SF257">
    <property type="entry name" value="NK-TUMOR RECOGNITION PROTEIN"/>
    <property type="match status" value="1"/>
</dbReference>
<keyword evidence="8" id="KW-1185">Reference proteome</keyword>
<feature type="region of interest" description="Disordered" evidence="5">
    <location>
        <begin position="600"/>
        <end position="684"/>
    </location>
</feature>
<evidence type="ECO:0000256" key="2">
    <source>
        <dbReference type="ARBA" id="ARBA00013194"/>
    </source>
</evidence>
<feature type="compositionally biased region" description="Low complexity" evidence="5">
    <location>
        <begin position="439"/>
        <end position="455"/>
    </location>
</feature>
<feature type="compositionally biased region" description="Basic and acidic residues" evidence="5">
    <location>
        <begin position="351"/>
        <end position="393"/>
    </location>
</feature>
<feature type="compositionally biased region" description="Basic and acidic residues" evidence="5">
    <location>
        <begin position="324"/>
        <end position="343"/>
    </location>
</feature>
<feature type="compositionally biased region" description="Basic residues" evidence="5">
    <location>
        <begin position="483"/>
        <end position="533"/>
    </location>
</feature>
<evidence type="ECO:0000256" key="3">
    <source>
        <dbReference type="ARBA" id="ARBA00023110"/>
    </source>
</evidence>
<evidence type="ECO:0000256" key="4">
    <source>
        <dbReference type="ARBA" id="ARBA00023235"/>
    </source>
</evidence>
<dbReference type="EC" id="5.2.1.8" evidence="2"/>
<dbReference type="GO" id="GO:0005739">
    <property type="term" value="C:mitochondrion"/>
    <property type="evidence" value="ECO:0007669"/>
    <property type="project" value="TreeGrafter"/>
</dbReference>
<feature type="domain" description="PPIase cyclophilin-type" evidence="6">
    <location>
        <begin position="10"/>
        <end position="175"/>
    </location>
</feature>
<dbReference type="PROSITE" id="PS50072">
    <property type="entry name" value="CSA_PPIASE_2"/>
    <property type="match status" value="1"/>
</dbReference>
<feature type="compositionally biased region" description="Basic residues" evidence="5">
    <location>
        <begin position="646"/>
        <end position="660"/>
    </location>
</feature>
<feature type="compositionally biased region" description="Low complexity" evidence="5">
    <location>
        <begin position="1020"/>
        <end position="1039"/>
    </location>
</feature>
<feature type="region of interest" description="Disordered" evidence="5">
    <location>
        <begin position="705"/>
        <end position="1229"/>
    </location>
</feature>
<feature type="compositionally biased region" description="Polar residues" evidence="5">
    <location>
        <begin position="793"/>
        <end position="803"/>
    </location>
</feature>
<reference evidence="7" key="2">
    <citation type="submission" date="2025-09" db="UniProtKB">
        <authorList>
            <consortium name="Ensembl"/>
        </authorList>
    </citation>
    <scope>IDENTIFICATION</scope>
</reference>
<dbReference type="InterPro" id="IPR020892">
    <property type="entry name" value="Cyclophilin-type_PPIase_CS"/>
</dbReference>
<feature type="compositionally biased region" description="Polar residues" evidence="5">
    <location>
        <begin position="1040"/>
        <end position="1056"/>
    </location>
</feature>
<proteinExistence type="predicted"/>
<feature type="compositionally biased region" description="Basic and acidic residues" evidence="5">
    <location>
        <begin position="756"/>
        <end position="766"/>
    </location>
</feature>
<feature type="compositionally biased region" description="Low complexity" evidence="5">
    <location>
        <begin position="1190"/>
        <end position="1209"/>
    </location>
</feature>
<protein>
    <recommendedName>
        <fullName evidence="2">peptidylprolyl isomerase</fullName>
        <ecNumber evidence="2">5.2.1.8</ecNumber>
    </recommendedName>
</protein>
<feature type="compositionally biased region" description="Basic residues" evidence="5">
    <location>
        <begin position="394"/>
        <end position="423"/>
    </location>
</feature>
<evidence type="ECO:0000256" key="5">
    <source>
        <dbReference type="SAM" id="MobiDB-lite"/>
    </source>
</evidence>
<dbReference type="AlphaFoldDB" id="A0A3B3D6U4"/>
<dbReference type="InterPro" id="IPR002130">
    <property type="entry name" value="Cyclophilin-type_PPIase_dom"/>
</dbReference>
<feature type="compositionally biased region" description="Low complexity" evidence="5">
    <location>
        <begin position="834"/>
        <end position="846"/>
    </location>
</feature>
<accession>A0A3B3D6U4</accession>
<dbReference type="GO" id="GO:0003755">
    <property type="term" value="F:peptidyl-prolyl cis-trans isomerase activity"/>
    <property type="evidence" value="ECO:0007669"/>
    <property type="project" value="UniProtKB-KW"/>
</dbReference>
<feature type="region of interest" description="Disordered" evidence="5">
    <location>
        <begin position="184"/>
        <end position="267"/>
    </location>
</feature>
<dbReference type="PRINTS" id="PR00153">
    <property type="entry name" value="CSAPPISMRASE"/>
</dbReference>
<name>A0A3B3D6U4_ORYME</name>
<feature type="compositionally biased region" description="Polar residues" evidence="5">
    <location>
        <begin position="741"/>
        <end position="750"/>
    </location>
</feature>
<dbReference type="FunFam" id="2.40.100.10:FF:000005">
    <property type="entry name" value="Peptidyl-prolyl cis-trans isomerase G"/>
    <property type="match status" value="1"/>
</dbReference>
<feature type="compositionally biased region" description="Basic and acidic residues" evidence="5">
    <location>
        <begin position="946"/>
        <end position="973"/>
    </location>
</feature>
<evidence type="ECO:0000313" key="7">
    <source>
        <dbReference type="Ensembl" id="ENSOMEP00000025125.1"/>
    </source>
</evidence>
<dbReference type="GO" id="GO:0016018">
    <property type="term" value="F:cyclosporin A binding"/>
    <property type="evidence" value="ECO:0007669"/>
    <property type="project" value="TreeGrafter"/>
</dbReference>
<feature type="compositionally biased region" description="Basic residues" evidence="5">
    <location>
        <begin position="854"/>
        <end position="891"/>
    </location>
</feature>
<dbReference type="PROSITE" id="PS00170">
    <property type="entry name" value="CSA_PPIASE_1"/>
    <property type="match status" value="1"/>
</dbReference>
<dbReference type="Pfam" id="PF00160">
    <property type="entry name" value="Pro_isomerase"/>
    <property type="match status" value="1"/>
</dbReference>
<feature type="compositionally biased region" description="Basic and acidic residues" evidence="5">
    <location>
        <begin position="534"/>
        <end position="547"/>
    </location>
</feature>